<dbReference type="EnsemblPlants" id="AVESA.00010b.r2.5CG0894300.1">
    <property type="protein sequence ID" value="AVESA.00010b.r2.5CG0894300.1.CDS.1"/>
    <property type="gene ID" value="AVESA.00010b.r2.5CG0894300"/>
</dbReference>
<accession>A0ACD5Y3C4</accession>
<proteinExistence type="predicted"/>
<dbReference type="Proteomes" id="UP001732700">
    <property type="component" value="Chromosome 5C"/>
</dbReference>
<protein>
    <submittedName>
        <fullName evidence="1">Uncharacterized protein</fullName>
    </submittedName>
</protein>
<evidence type="ECO:0000313" key="2">
    <source>
        <dbReference type="Proteomes" id="UP001732700"/>
    </source>
</evidence>
<name>A0ACD5Y3C4_AVESA</name>
<reference evidence="1" key="1">
    <citation type="submission" date="2021-05" db="EMBL/GenBank/DDBJ databases">
        <authorList>
            <person name="Scholz U."/>
            <person name="Mascher M."/>
            <person name="Fiebig A."/>
        </authorList>
    </citation>
    <scope>NUCLEOTIDE SEQUENCE [LARGE SCALE GENOMIC DNA]</scope>
</reference>
<organism evidence="1 2">
    <name type="scientific">Avena sativa</name>
    <name type="common">Oat</name>
    <dbReference type="NCBI Taxonomy" id="4498"/>
    <lineage>
        <taxon>Eukaryota</taxon>
        <taxon>Viridiplantae</taxon>
        <taxon>Streptophyta</taxon>
        <taxon>Embryophyta</taxon>
        <taxon>Tracheophyta</taxon>
        <taxon>Spermatophyta</taxon>
        <taxon>Magnoliopsida</taxon>
        <taxon>Liliopsida</taxon>
        <taxon>Poales</taxon>
        <taxon>Poaceae</taxon>
        <taxon>BOP clade</taxon>
        <taxon>Pooideae</taxon>
        <taxon>Poodae</taxon>
        <taxon>Poeae</taxon>
        <taxon>Poeae Chloroplast Group 1 (Aveneae type)</taxon>
        <taxon>Aveninae</taxon>
        <taxon>Avena</taxon>
    </lineage>
</organism>
<reference evidence="1" key="2">
    <citation type="submission" date="2025-09" db="UniProtKB">
        <authorList>
            <consortium name="EnsemblPlants"/>
        </authorList>
    </citation>
    <scope>IDENTIFICATION</scope>
</reference>
<keyword evidence="2" id="KW-1185">Reference proteome</keyword>
<sequence>MGDCSEISAPAPAPAPASEHDVPDDLLELAFLRLPSSLHLIRAASTCKRWRRIIAHGAFLRRFRSLRASPLVAGHYRVDERKQGSCPPGCNPVFFLSPTADTVDLRPQHFSLDFLPSRDGGSWDIADSRGGLLLLNECTEEDGEETPPLFHDLIVCEPLTRRSRVIPPPTWLHDSLFCSAFLLDGDADDTGERVSLSNFRIIVALVLNGIARACVFTSGTGNDSGWRTPPVTADSLVRPQDRPYFEGHVAEFAYWSTIENEIIAFDRDTSKFSCSLFPDDTWYCRLKFVGCDGGKVRIVRLDVGYLKVFIQAEGGDEWVLEKCIKLQQLVREVHDQDDGELQATMLTKIVSVAEGSVLLCTDKGVGLVSVDLATMEFKRVVLDKDKYHGPAYMYQLPWPPTIRACLP</sequence>
<evidence type="ECO:0000313" key="1">
    <source>
        <dbReference type="EnsemblPlants" id="AVESA.00010b.r2.5CG0894300.1.CDS.1"/>
    </source>
</evidence>